<dbReference type="EMBL" id="VWPH01000001">
    <property type="protein sequence ID" value="KAA5838188.1"/>
    <property type="molecule type" value="Genomic_DNA"/>
</dbReference>
<gene>
    <name evidence="2" type="ORF">F1721_01685</name>
</gene>
<dbReference type="Pfam" id="PF14337">
    <property type="entry name" value="Abi_alpha"/>
    <property type="match status" value="1"/>
</dbReference>
<comment type="caution">
    <text evidence="2">The sequence shown here is derived from an EMBL/GenBank/DDBJ whole genome shotgun (WGS) entry which is preliminary data.</text>
</comment>
<keyword evidence="3" id="KW-1185">Reference proteome</keyword>
<protein>
    <submittedName>
        <fullName evidence="2">DUF4393 domain-containing protein</fullName>
    </submittedName>
</protein>
<sequence length="276" mass="29697">MLRTPSAGATWCSGGFRSGGVALGGDRADGSRSEVLGDLVGWAAKTGWGVARIGFGLIKQLPGGAEVERGFRTVERVVATGVRQWLDDVESRPEEPAEPAPDDPVEPAEEPPKRVDLRERMAELLHRSAMTGREEAAEDLYSGILRLITPDEARILAGLGDGSAYPVLHVAERSVVGGNARFVLRNGSTVGRSVGVSLTEEVPHYLTRLHALGLVEMGPALPDRDDQYELLQTDSRVREALRSAKATKPVRRSVRISALGARFWQRCDPSSDVGVG</sequence>
<dbReference type="Proteomes" id="UP000323946">
    <property type="component" value="Unassembled WGS sequence"/>
</dbReference>
<feature type="compositionally biased region" description="Acidic residues" evidence="1">
    <location>
        <begin position="96"/>
        <end position="109"/>
    </location>
</feature>
<accession>A0A5M7CDD8</accession>
<evidence type="ECO:0000313" key="2">
    <source>
        <dbReference type="EMBL" id="KAA5838188.1"/>
    </source>
</evidence>
<proteinExistence type="predicted"/>
<organism evidence="2 3">
    <name type="scientific">Saccharopolyspora hirsuta</name>
    <dbReference type="NCBI Taxonomy" id="1837"/>
    <lineage>
        <taxon>Bacteria</taxon>
        <taxon>Bacillati</taxon>
        <taxon>Actinomycetota</taxon>
        <taxon>Actinomycetes</taxon>
        <taxon>Pseudonocardiales</taxon>
        <taxon>Pseudonocardiaceae</taxon>
        <taxon>Saccharopolyspora</taxon>
    </lineage>
</organism>
<dbReference type="OrthoDB" id="7061144at2"/>
<dbReference type="InterPro" id="IPR025506">
    <property type="entry name" value="Abi_alpha"/>
</dbReference>
<evidence type="ECO:0000256" key="1">
    <source>
        <dbReference type="SAM" id="MobiDB-lite"/>
    </source>
</evidence>
<dbReference type="Gene3D" id="3.30.110.190">
    <property type="match status" value="1"/>
</dbReference>
<reference evidence="2 3" key="1">
    <citation type="submission" date="2019-09" db="EMBL/GenBank/DDBJ databases">
        <title>Draft genome sequence of the thermophilic Saccharopolyspora hirsuta VKM Ac-666T.</title>
        <authorList>
            <person name="Lobastova T.G."/>
            <person name="Fokina V."/>
            <person name="Bragin E.Y."/>
            <person name="Shtratnikova V.Y."/>
            <person name="Starodumova I.P."/>
            <person name="Tarlachkov S.V."/>
            <person name="Donova M.V."/>
        </authorList>
    </citation>
    <scope>NUCLEOTIDE SEQUENCE [LARGE SCALE GENOMIC DNA]</scope>
    <source>
        <strain evidence="2 3">VKM Ac-666</strain>
    </source>
</reference>
<name>A0A5M7CDD8_SACHI</name>
<feature type="region of interest" description="Disordered" evidence="1">
    <location>
        <begin position="87"/>
        <end position="115"/>
    </location>
</feature>
<dbReference type="AlphaFoldDB" id="A0A5M7CDD8"/>
<evidence type="ECO:0000313" key="3">
    <source>
        <dbReference type="Proteomes" id="UP000323946"/>
    </source>
</evidence>